<name>N4TYJ3_FUSC1</name>
<dbReference type="AlphaFoldDB" id="N4TYJ3"/>
<proteinExistence type="predicted"/>
<reference evidence="2" key="2">
    <citation type="journal article" date="2014" name="PLoS ONE">
        <title>Genome and Transcriptome Analysis of the Fungal Pathogen Fusarium oxysporum f. sp. cubense Causing Banana Vascular Wilt Disease.</title>
        <authorList>
            <person name="Guo L."/>
            <person name="Han L."/>
            <person name="Yang L."/>
            <person name="Zeng H."/>
            <person name="Fan D."/>
            <person name="Zhu Y."/>
            <person name="Feng Y."/>
            <person name="Wang G."/>
            <person name="Peng C."/>
            <person name="Jiang X."/>
            <person name="Zhou D."/>
            <person name="Ni P."/>
            <person name="Liang C."/>
            <person name="Liu L."/>
            <person name="Wang J."/>
            <person name="Mao C."/>
            <person name="Fang X."/>
            <person name="Peng M."/>
            <person name="Huang J."/>
        </authorList>
    </citation>
    <scope>NUCLEOTIDE SEQUENCE [LARGE SCALE GENOMIC DNA]</scope>
    <source>
        <strain evidence="2">race 1</strain>
    </source>
</reference>
<reference evidence="2" key="1">
    <citation type="submission" date="2012-09" db="EMBL/GenBank/DDBJ databases">
        <title>Genome sequencing and comparative transcriptomics of race 1 and race 4 of banana pathogen: Fusarium oxysporum f. sp. cubense.</title>
        <authorList>
            <person name="Fang X."/>
            <person name="Huang J."/>
        </authorList>
    </citation>
    <scope>NUCLEOTIDE SEQUENCE [LARGE SCALE GENOMIC DNA]</scope>
    <source>
        <strain evidence="2">race 1</strain>
    </source>
</reference>
<organism evidence="1 2">
    <name type="scientific">Fusarium oxysporum f. sp. cubense (strain race 1)</name>
    <name type="common">Panama disease fungus</name>
    <dbReference type="NCBI Taxonomy" id="1229664"/>
    <lineage>
        <taxon>Eukaryota</taxon>
        <taxon>Fungi</taxon>
        <taxon>Dikarya</taxon>
        <taxon>Ascomycota</taxon>
        <taxon>Pezizomycotina</taxon>
        <taxon>Sordariomycetes</taxon>
        <taxon>Hypocreomycetidae</taxon>
        <taxon>Hypocreales</taxon>
        <taxon>Nectriaceae</taxon>
        <taxon>Fusarium</taxon>
        <taxon>Fusarium oxysporum species complex</taxon>
    </lineage>
</organism>
<dbReference type="VEuPathDB" id="FungiDB:FOC1_g10005377"/>
<gene>
    <name evidence="1" type="ORF">FOC1_g10005377</name>
</gene>
<evidence type="ECO:0000313" key="1">
    <source>
        <dbReference type="EMBL" id="ENH67949.1"/>
    </source>
</evidence>
<evidence type="ECO:0000313" key="2">
    <source>
        <dbReference type="Proteomes" id="UP000016928"/>
    </source>
</evidence>
<dbReference type="HOGENOM" id="CLU_1948866_0_0_1"/>
<protein>
    <submittedName>
        <fullName evidence="1">Uncharacterized protein</fullName>
    </submittedName>
</protein>
<dbReference type="Proteomes" id="UP000016928">
    <property type="component" value="Unassembled WGS sequence"/>
</dbReference>
<dbReference type="EMBL" id="KB730299">
    <property type="protein sequence ID" value="ENH67949.1"/>
    <property type="molecule type" value="Genomic_DNA"/>
</dbReference>
<accession>N4TYJ3</accession>
<sequence>MGFIGFVRQSLGAIPPLAEMQAQSWVLNLLTPHKLKHLKPEDEAHYRLHCRPDARVTYGVDHESYADQLTLDMNSAPGITDILNLMRRSGIRDAYRLLVLWAFGAHFNAKFRLVGPWGLGTCSRPSCVW</sequence>